<sequence length="287" mass="31766">MLARNAKFDWYQSTVLVADPQDSGLVDHLLKAWPLTDWAPARNLNGYTHGGAIIRGDRILCHLCWGGQTGVNCKTSSSESGVLAEALATFGKQHLPTRVDSAMDWYEDGLFDSMAALLIDYAQDARLTINQQGDWIRGEGRTLYVGSTDSPVRVVLYEKGYEQGGDAPRNWVRLEVRVRPKREWRSTVARWTAEDVFCAGWAPRALQALGWDDLESRSIGTVWKRSDDERARAALVKQYGGILDRWMTEAGSWEALGALLGRAIQDVGAPLGNTAKSSSPSPIREEG</sequence>
<reference evidence="2" key="1">
    <citation type="journal article" date="2005" name="Biochem. Biophys. Res. Commun.">
        <title>Characterization of two small cryptic plasmids from Pseudomonas sp. strain S-47.</title>
        <authorList>
            <person name="Chae J.-C."/>
            <person name="Kim C.-K."/>
            <person name="Zylstra G.J."/>
        </authorList>
    </citation>
    <scope>NUCLEOTIDE SEQUENCE</scope>
    <source>
        <plasmid evidence="2">p47S</plasmid>
    </source>
</reference>
<dbReference type="AlphaFoldDB" id="Q58HA6"/>
<geneLocation type="plasmid" evidence="2">
    <name>p47S</name>
</geneLocation>
<protein>
    <submittedName>
        <fullName evidence="2">Replication protein</fullName>
    </submittedName>
</protein>
<accession>Q58HA6</accession>
<feature type="domain" description="Replication initiation protein-like C-terminal" evidence="1">
    <location>
        <begin position="99"/>
        <end position="182"/>
    </location>
</feature>
<dbReference type="RefSeq" id="WP_011266115.1">
    <property type="nucleotide sequence ID" value="NC_006989.1"/>
</dbReference>
<dbReference type="Pfam" id="PF02486">
    <property type="entry name" value="Rep_trans"/>
    <property type="match status" value="1"/>
</dbReference>
<keyword evidence="2" id="KW-0614">Plasmid</keyword>
<evidence type="ECO:0000259" key="1">
    <source>
        <dbReference type="Pfam" id="PF02486"/>
    </source>
</evidence>
<reference evidence="2" key="2">
    <citation type="submission" date="2005-03" db="EMBL/GenBank/DDBJ databases">
        <authorList>
            <person name="Chae J.-C."/>
            <person name="Kim C.-K."/>
            <person name="Zylstra G.J."/>
        </authorList>
    </citation>
    <scope>NUCLEOTIDE SEQUENCE</scope>
    <source>
        <plasmid evidence="2">p47S</plasmid>
    </source>
</reference>
<gene>
    <name evidence="2" type="primary">rep</name>
</gene>
<evidence type="ECO:0000313" key="2">
    <source>
        <dbReference type="EMBL" id="AAX51984.1"/>
    </source>
</evidence>
<dbReference type="InterPro" id="IPR003491">
    <property type="entry name" value="REP-like_C"/>
</dbReference>
<organism evidence="2">
    <name type="scientific">Pseudomonas sp. S-47</name>
    <dbReference type="NCBI Taxonomy" id="115714"/>
    <lineage>
        <taxon>Bacteria</taxon>
        <taxon>Pseudomonadati</taxon>
        <taxon>Pseudomonadota</taxon>
        <taxon>Gammaproteobacteria</taxon>
        <taxon>Pseudomonadales</taxon>
        <taxon>Pseudomonadaceae</taxon>
        <taxon>Pseudomonas</taxon>
    </lineage>
</organism>
<name>Q58HA6_9PSED</name>
<proteinExistence type="predicted"/>
<dbReference type="EMBL" id="AY951985">
    <property type="protein sequence ID" value="AAX51984.1"/>
    <property type="molecule type" value="Genomic_DNA"/>
</dbReference>